<accession>A0A0A9BDK7</accession>
<organism evidence="1">
    <name type="scientific">Arundo donax</name>
    <name type="common">Giant reed</name>
    <name type="synonym">Donax arundinaceus</name>
    <dbReference type="NCBI Taxonomy" id="35708"/>
    <lineage>
        <taxon>Eukaryota</taxon>
        <taxon>Viridiplantae</taxon>
        <taxon>Streptophyta</taxon>
        <taxon>Embryophyta</taxon>
        <taxon>Tracheophyta</taxon>
        <taxon>Spermatophyta</taxon>
        <taxon>Magnoliopsida</taxon>
        <taxon>Liliopsida</taxon>
        <taxon>Poales</taxon>
        <taxon>Poaceae</taxon>
        <taxon>PACMAD clade</taxon>
        <taxon>Arundinoideae</taxon>
        <taxon>Arundineae</taxon>
        <taxon>Arundo</taxon>
    </lineage>
</organism>
<dbReference type="AlphaFoldDB" id="A0A0A9BDK7"/>
<reference evidence="1" key="1">
    <citation type="submission" date="2014-09" db="EMBL/GenBank/DDBJ databases">
        <authorList>
            <person name="Magalhaes I.L.F."/>
            <person name="Oliveira U."/>
            <person name="Santos F.R."/>
            <person name="Vidigal T.H.D.A."/>
            <person name="Brescovit A.D."/>
            <person name="Santos A.J."/>
        </authorList>
    </citation>
    <scope>NUCLEOTIDE SEQUENCE</scope>
    <source>
        <tissue evidence="1">Shoot tissue taken approximately 20 cm above the soil surface</tissue>
    </source>
</reference>
<name>A0A0A9BDK7_ARUDO</name>
<reference evidence="1" key="2">
    <citation type="journal article" date="2015" name="Data Brief">
        <title>Shoot transcriptome of the giant reed, Arundo donax.</title>
        <authorList>
            <person name="Barrero R.A."/>
            <person name="Guerrero F.D."/>
            <person name="Moolhuijzen P."/>
            <person name="Goolsby J.A."/>
            <person name="Tidwell J."/>
            <person name="Bellgard S.E."/>
            <person name="Bellgard M.I."/>
        </authorList>
    </citation>
    <scope>NUCLEOTIDE SEQUENCE</scope>
    <source>
        <tissue evidence="1">Shoot tissue taken approximately 20 cm above the soil surface</tissue>
    </source>
</reference>
<sequence>MQSSRSEPAACLASWELARSICSAAAEK</sequence>
<proteinExistence type="predicted"/>
<protein>
    <submittedName>
        <fullName evidence="1">Uncharacterized protein</fullName>
    </submittedName>
</protein>
<evidence type="ECO:0000313" key="1">
    <source>
        <dbReference type="EMBL" id="JAD60223.1"/>
    </source>
</evidence>
<dbReference type="EMBL" id="GBRH01237672">
    <property type="protein sequence ID" value="JAD60223.1"/>
    <property type="molecule type" value="Transcribed_RNA"/>
</dbReference>